<comment type="similarity">
    <text evidence="2">Belongs to the Nudix hydrolase family.</text>
</comment>
<dbReference type="GO" id="GO:0008413">
    <property type="term" value="F:8-oxo-7,8-dihydroguanosine triphosphate pyrophosphatase activity"/>
    <property type="evidence" value="ECO:0007669"/>
    <property type="project" value="TreeGrafter"/>
</dbReference>
<dbReference type="PANTHER" id="PTHR47707:SF1">
    <property type="entry name" value="NUDIX HYDROLASE FAMILY PROTEIN"/>
    <property type="match status" value="1"/>
</dbReference>
<evidence type="ECO:0000256" key="6">
    <source>
        <dbReference type="ARBA" id="ARBA00022763"/>
    </source>
</evidence>
<protein>
    <recommendedName>
        <fullName evidence="11">8-oxo-dGTP diphosphatase</fullName>
        <ecNumber evidence="11">3.6.1.55</ecNumber>
    </recommendedName>
</protein>
<dbReference type="Pfam" id="PF00293">
    <property type="entry name" value="NUDIX"/>
    <property type="match status" value="1"/>
</dbReference>
<keyword evidence="3" id="KW-0515">Mutator protein</keyword>
<evidence type="ECO:0000256" key="10">
    <source>
        <dbReference type="ARBA" id="ARBA00035861"/>
    </source>
</evidence>
<keyword evidence="5" id="KW-0479">Metal-binding</keyword>
<evidence type="ECO:0000313" key="13">
    <source>
        <dbReference type="EMBL" id="MBH1941056.1"/>
    </source>
</evidence>
<comment type="catalytic activity">
    <reaction evidence="10">
        <text>8-oxo-dGTP + H2O = 8-oxo-dGMP + diphosphate + H(+)</text>
        <dbReference type="Rhea" id="RHEA:31575"/>
        <dbReference type="ChEBI" id="CHEBI:15377"/>
        <dbReference type="ChEBI" id="CHEBI:15378"/>
        <dbReference type="ChEBI" id="CHEBI:33019"/>
        <dbReference type="ChEBI" id="CHEBI:63224"/>
        <dbReference type="ChEBI" id="CHEBI:77896"/>
        <dbReference type="EC" id="3.6.1.55"/>
    </reaction>
</comment>
<dbReference type="PROSITE" id="PS51462">
    <property type="entry name" value="NUDIX"/>
    <property type="match status" value="1"/>
</dbReference>
<evidence type="ECO:0000313" key="14">
    <source>
        <dbReference type="Proteomes" id="UP000623269"/>
    </source>
</evidence>
<dbReference type="CDD" id="cd03425">
    <property type="entry name" value="NUDIX_MutT_NudA_like"/>
    <property type="match status" value="1"/>
</dbReference>
<dbReference type="GO" id="GO:0035539">
    <property type="term" value="F:8-oxo-7,8-dihydrodeoxyguanosine triphosphate pyrophosphatase activity"/>
    <property type="evidence" value="ECO:0007669"/>
    <property type="project" value="UniProtKB-EC"/>
</dbReference>
<keyword evidence="4" id="KW-0235">DNA replication</keyword>
<dbReference type="Gene3D" id="3.90.79.10">
    <property type="entry name" value="Nucleoside Triphosphate Pyrophosphohydrolase"/>
    <property type="match status" value="1"/>
</dbReference>
<evidence type="ECO:0000256" key="7">
    <source>
        <dbReference type="ARBA" id="ARBA00022801"/>
    </source>
</evidence>
<proteinExistence type="inferred from homology"/>
<evidence type="ECO:0000256" key="11">
    <source>
        <dbReference type="ARBA" id="ARBA00038905"/>
    </source>
</evidence>
<dbReference type="InterPro" id="IPR015797">
    <property type="entry name" value="NUDIX_hydrolase-like_dom_sf"/>
</dbReference>
<dbReference type="SUPFAM" id="SSF55811">
    <property type="entry name" value="Nudix"/>
    <property type="match status" value="1"/>
</dbReference>
<dbReference type="GO" id="GO:0046872">
    <property type="term" value="F:metal ion binding"/>
    <property type="evidence" value="ECO:0007669"/>
    <property type="project" value="UniProtKB-KW"/>
</dbReference>
<evidence type="ECO:0000259" key="12">
    <source>
        <dbReference type="PROSITE" id="PS51462"/>
    </source>
</evidence>
<dbReference type="EC" id="3.6.1.55" evidence="11"/>
<dbReference type="GO" id="GO:0044716">
    <property type="term" value="F:8-oxo-GDP phosphatase activity"/>
    <property type="evidence" value="ECO:0007669"/>
    <property type="project" value="TreeGrafter"/>
</dbReference>
<dbReference type="InterPro" id="IPR000086">
    <property type="entry name" value="NUDIX_hydrolase_dom"/>
</dbReference>
<evidence type="ECO:0000256" key="3">
    <source>
        <dbReference type="ARBA" id="ARBA00022457"/>
    </source>
</evidence>
<organism evidence="13 14">
    <name type="scientific">Mobilitalea sibirica</name>
    <dbReference type="NCBI Taxonomy" id="1462919"/>
    <lineage>
        <taxon>Bacteria</taxon>
        <taxon>Bacillati</taxon>
        <taxon>Bacillota</taxon>
        <taxon>Clostridia</taxon>
        <taxon>Lachnospirales</taxon>
        <taxon>Lachnospiraceae</taxon>
        <taxon>Mobilitalea</taxon>
    </lineage>
</organism>
<evidence type="ECO:0000256" key="9">
    <source>
        <dbReference type="ARBA" id="ARBA00023204"/>
    </source>
</evidence>
<feature type="domain" description="Nudix hydrolase" evidence="12">
    <location>
        <begin position="2"/>
        <end position="128"/>
    </location>
</feature>
<dbReference type="PANTHER" id="PTHR47707">
    <property type="entry name" value="8-OXO-DGTP DIPHOSPHATASE"/>
    <property type="match status" value="1"/>
</dbReference>
<dbReference type="InterPro" id="IPR047127">
    <property type="entry name" value="MutT-like"/>
</dbReference>
<reference evidence="13" key="1">
    <citation type="submission" date="2020-12" db="EMBL/GenBank/DDBJ databases">
        <title>M. sibirica DSM 26468T genome.</title>
        <authorList>
            <person name="Thieme N."/>
            <person name="Rettenmaier R."/>
            <person name="Zverlov V."/>
            <person name="Liebl W."/>
        </authorList>
    </citation>
    <scope>NUCLEOTIDE SEQUENCE</scope>
    <source>
        <strain evidence="13">DSM 26468</strain>
    </source>
</reference>
<comment type="caution">
    <text evidence="13">The sequence shown here is derived from an EMBL/GenBank/DDBJ whole genome shotgun (WGS) entry which is preliminary data.</text>
</comment>
<dbReference type="GO" id="GO:0006281">
    <property type="term" value="P:DNA repair"/>
    <property type="evidence" value="ECO:0007669"/>
    <property type="project" value="UniProtKB-KW"/>
</dbReference>
<evidence type="ECO:0000256" key="1">
    <source>
        <dbReference type="ARBA" id="ARBA00001946"/>
    </source>
</evidence>
<dbReference type="AlphaFoldDB" id="A0A8J7H7A7"/>
<dbReference type="PRINTS" id="PR00502">
    <property type="entry name" value="NUDIXFAMILY"/>
</dbReference>
<dbReference type="InterPro" id="IPR020476">
    <property type="entry name" value="Nudix_hydrolase"/>
</dbReference>
<accession>A0A8J7H7A7</accession>
<keyword evidence="14" id="KW-1185">Reference proteome</keyword>
<dbReference type="GO" id="GO:0044715">
    <property type="term" value="F:8-oxo-dGDP phosphatase activity"/>
    <property type="evidence" value="ECO:0007669"/>
    <property type="project" value="TreeGrafter"/>
</dbReference>
<keyword evidence="6" id="KW-0227">DNA damage</keyword>
<evidence type="ECO:0000256" key="2">
    <source>
        <dbReference type="ARBA" id="ARBA00005582"/>
    </source>
</evidence>
<dbReference type="EMBL" id="JAEAGR010000008">
    <property type="protein sequence ID" value="MBH1941056.1"/>
    <property type="molecule type" value="Genomic_DNA"/>
</dbReference>
<dbReference type="GO" id="GO:0006260">
    <property type="term" value="P:DNA replication"/>
    <property type="evidence" value="ECO:0007669"/>
    <property type="project" value="UniProtKB-KW"/>
</dbReference>
<evidence type="ECO:0000256" key="4">
    <source>
        <dbReference type="ARBA" id="ARBA00022705"/>
    </source>
</evidence>
<dbReference type="Proteomes" id="UP000623269">
    <property type="component" value="Unassembled WGS sequence"/>
</dbReference>
<name>A0A8J7H7A7_9FIRM</name>
<evidence type="ECO:0000256" key="5">
    <source>
        <dbReference type="ARBA" id="ARBA00022723"/>
    </source>
</evidence>
<gene>
    <name evidence="13" type="ORF">I5677_09145</name>
</gene>
<dbReference type="RefSeq" id="WP_197661279.1">
    <property type="nucleotide sequence ID" value="NZ_JAEAGR010000008.1"/>
</dbReference>
<comment type="cofactor">
    <cofactor evidence="1">
        <name>Mg(2+)</name>
        <dbReference type="ChEBI" id="CHEBI:18420"/>
    </cofactor>
</comment>
<keyword evidence="8" id="KW-0460">Magnesium</keyword>
<keyword evidence="9" id="KW-0234">DNA repair</keyword>
<sequence length="128" mass="14685">MKKIEVVAAIIKDGDKILATQRGYGEFAGSWEFPGGKMEEGESREDALCREIKEELEVDIKVDDYLLTIEYDYPNFHLTMHCYFCHVVEGVINFVEHTSGRWLEKGELDTVKWLPADLDVVEKLMGVL</sequence>
<evidence type="ECO:0000256" key="8">
    <source>
        <dbReference type="ARBA" id="ARBA00022842"/>
    </source>
</evidence>
<keyword evidence="7" id="KW-0378">Hydrolase</keyword>